<keyword evidence="3 7" id="KW-0812">Transmembrane</keyword>
<feature type="region of interest" description="Disordered" evidence="6">
    <location>
        <begin position="482"/>
        <end position="520"/>
    </location>
</feature>
<dbReference type="InterPro" id="IPR036259">
    <property type="entry name" value="MFS_trans_sf"/>
</dbReference>
<dbReference type="EMBL" id="JAGTXO010000054">
    <property type="protein sequence ID" value="KAG8458286.1"/>
    <property type="molecule type" value="Genomic_DNA"/>
</dbReference>
<feature type="transmembrane region" description="Helical" evidence="7">
    <location>
        <begin position="133"/>
        <end position="156"/>
    </location>
</feature>
<dbReference type="OrthoDB" id="446368at2759"/>
<feature type="transmembrane region" description="Helical" evidence="7">
    <location>
        <begin position="342"/>
        <end position="368"/>
    </location>
</feature>
<feature type="transmembrane region" description="Helical" evidence="7">
    <location>
        <begin position="281"/>
        <end position="302"/>
    </location>
</feature>
<feature type="domain" description="Major facilitator superfamily (MFS) profile" evidence="8">
    <location>
        <begin position="40"/>
        <end position="443"/>
    </location>
</feature>
<evidence type="ECO:0000256" key="7">
    <source>
        <dbReference type="SAM" id="Phobius"/>
    </source>
</evidence>
<feature type="transmembrane region" description="Helical" evidence="7">
    <location>
        <begin position="41"/>
        <end position="62"/>
    </location>
</feature>
<keyword evidence="2" id="KW-0813">Transport</keyword>
<evidence type="ECO:0000256" key="1">
    <source>
        <dbReference type="ARBA" id="ARBA00004141"/>
    </source>
</evidence>
<keyword evidence="4 7" id="KW-1133">Transmembrane helix</keyword>
<evidence type="ECO:0000256" key="5">
    <source>
        <dbReference type="ARBA" id="ARBA00023136"/>
    </source>
</evidence>
<evidence type="ECO:0000313" key="9">
    <source>
        <dbReference type="EMBL" id="KAG8458286.1"/>
    </source>
</evidence>
<comment type="caution">
    <text evidence="9">The sequence shown here is derived from an EMBL/GenBank/DDBJ whole genome shotgun (WGS) entry which is preliminary data.</text>
</comment>
<dbReference type="SUPFAM" id="SSF103473">
    <property type="entry name" value="MFS general substrate transporter"/>
    <property type="match status" value="1"/>
</dbReference>
<feature type="transmembrane region" description="Helical" evidence="7">
    <location>
        <begin position="74"/>
        <end position="98"/>
    </location>
</feature>
<dbReference type="Gene3D" id="1.20.1250.20">
    <property type="entry name" value="MFS general substrate transporter like domains"/>
    <property type="match status" value="2"/>
</dbReference>
<feature type="transmembrane region" description="Helical" evidence="7">
    <location>
        <begin position="177"/>
        <end position="197"/>
    </location>
</feature>
<dbReference type="GO" id="GO:0016020">
    <property type="term" value="C:membrane"/>
    <property type="evidence" value="ECO:0007669"/>
    <property type="project" value="UniProtKB-SubCell"/>
</dbReference>
<sequence length="595" mass="61149">MERTAGEPALAPAAELESEPDSAGAGSSAGDAPARLTSRGYVLLILICAVGDASYMALAPFFPQRAEEVGLSATLIGLTFSCFMWGGLVVTPIATWLSRTVSSRALLSTCVLLQAVLTALFALAPLLKEGWQWFLLTFTLRLVQGVVAAIYEVAVSSMIMCSVDVENVATALGVQEAARGVGMMIGPAVGGMLYAAGGFPLPFFASAGVLAALGIAVLFALGDDEAISGDDDEQHATFSQVLSQPAICVVTALLVALALALSVLDPIIAPWVHDTFDLPPFQIGLIFSSATLSYALLSPLVGRIGNACGNFTTLVGGMLISAASFFLMGPCPWLPAGIFPRSVWLLVLAMAAVGVGSSTLTCAVPCMLDICSRAGYEIEAVSDVIGGLLSFSWSLGALVGPIYGSALVQAFGFPDATSETGVLLFVLTVLGTAVYQAFEPAPAVQRLAELVFTESIFAKGADDDNGPPPAADVSALADASRADVPPALADESERAGANERDTASGCKGTHGPWIAPREVNDGQGRRALPLGPMPASRGASGLHEPLLACAAAGALGDATGDATALARARAQRQQPHADLRVALLSRRPAFESAVS</sequence>
<dbReference type="PANTHER" id="PTHR23506:SF26">
    <property type="entry name" value="MFS-TYPE TRANSPORTER SLC18B1"/>
    <property type="match status" value="1"/>
</dbReference>
<evidence type="ECO:0000256" key="2">
    <source>
        <dbReference type="ARBA" id="ARBA00022448"/>
    </source>
</evidence>
<organism evidence="9 10">
    <name type="scientific">Diacronema lutheri</name>
    <name type="common">Unicellular marine alga</name>
    <name type="synonym">Monochrysis lutheri</name>
    <dbReference type="NCBI Taxonomy" id="2081491"/>
    <lineage>
        <taxon>Eukaryota</taxon>
        <taxon>Haptista</taxon>
        <taxon>Haptophyta</taxon>
        <taxon>Pavlovophyceae</taxon>
        <taxon>Pavlovales</taxon>
        <taxon>Pavlovaceae</taxon>
        <taxon>Diacronema</taxon>
    </lineage>
</organism>
<dbReference type="OMA" id="SEFLMGP"/>
<gene>
    <name evidence="9" type="ORF">KFE25_005133</name>
</gene>
<feature type="transmembrane region" description="Helical" evidence="7">
    <location>
        <begin position="105"/>
        <end position="127"/>
    </location>
</feature>
<comment type="subcellular location">
    <subcellularLocation>
        <location evidence="1">Membrane</location>
        <topology evidence="1">Multi-pass membrane protein</topology>
    </subcellularLocation>
</comment>
<dbReference type="Proteomes" id="UP000751190">
    <property type="component" value="Unassembled WGS sequence"/>
</dbReference>
<keyword evidence="5 7" id="KW-0472">Membrane</keyword>
<dbReference type="AlphaFoldDB" id="A0A8J6C4G0"/>
<dbReference type="InterPro" id="IPR011701">
    <property type="entry name" value="MFS"/>
</dbReference>
<evidence type="ECO:0000313" key="10">
    <source>
        <dbReference type="Proteomes" id="UP000751190"/>
    </source>
</evidence>
<dbReference type="InterPro" id="IPR050930">
    <property type="entry name" value="MFS_Vesicular_Transporter"/>
</dbReference>
<dbReference type="PANTHER" id="PTHR23506">
    <property type="entry name" value="GH10249P"/>
    <property type="match status" value="1"/>
</dbReference>
<feature type="transmembrane region" description="Helical" evidence="7">
    <location>
        <begin position="203"/>
        <end position="221"/>
    </location>
</feature>
<evidence type="ECO:0000256" key="6">
    <source>
        <dbReference type="SAM" id="MobiDB-lite"/>
    </source>
</evidence>
<feature type="transmembrane region" description="Helical" evidence="7">
    <location>
        <begin position="241"/>
        <end position="261"/>
    </location>
</feature>
<feature type="region of interest" description="Disordered" evidence="6">
    <location>
        <begin position="1"/>
        <end position="31"/>
    </location>
</feature>
<evidence type="ECO:0000256" key="3">
    <source>
        <dbReference type="ARBA" id="ARBA00022692"/>
    </source>
</evidence>
<feature type="transmembrane region" description="Helical" evidence="7">
    <location>
        <begin position="314"/>
        <end position="336"/>
    </location>
</feature>
<feature type="transmembrane region" description="Helical" evidence="7">
    <location>
        <begin position="380"/>
        <end position="400"/>
    </location>
</feature>
<evidence type="ECO:0000259" key="8">
    <source>
        <dbReference type="PROSITE" id="PS50850"/>
    </source>
</evidence>
<reference evidence="9" key="1">
    <citation type="submission" date="2021-05" db="EMBL/GenBank/DDBJ databases">
        <title>The genome of the haptophyte Pavlova lutheri (Diacronema luteri, Pavlovales) - a model for lipid biosynthesis in eukaryotic algae.</title>
        <authorList>
            <person name="Hulatt C.J."/>
            <person name="Posewitz M.C."/>
        </authorList>
    </citation>
    <scope>NUCLEOTIDE SEQUENCE</scope>
    <source>
        <strain evidence="9">NIVA-4/92</strain>
    </source>
</reference>
<feature type="transmembrane region" description="Helical" evidence="7">
    <location>
        <begin position="420"/>
        <end position="438"/>
    </location>
</feature>
<evidence type="ECO:0000256" key="4">
    <source>
        <dbReference type="ARBA" id="ARBA00022989"/>
    </source>
</evidence>
<keyword evidence="10" id="KW-1185">Reference proteome</keyword>
<feature type="compositionally biased region" description="Basic and acidic residues" evidence="6">
    <location>
        <begin position="491"/>
        <end position="502"/>
    </location>
</feature>
<proteinExistence type="predicted"/>
<dbReference type="GO" id="GO:0022857">
    <property type="term" value="F:transmembrane transporter activity"/>
    <property type="evidence" value="ECO:0007669"/>
    <property type="project" value="InterPro"/>
</dbReference>
<protein>
    <recommendedName>
        <fullName evidence="8">Major facilitator superfamily (MFS) profile domain-containing protein</fullName>
    </recommendedName>
</protein>
<accession>A0A8J6C4G0</accession>
<dbReference type="PROSITE" id="PS50850">
    <property type="entry name" value="MFS"/>
    <property type="match status" value="1"/>
</dbReference>
<name>A0A8J6C4G0_DIALT</name>
<dbReference type="InterPro" id="IPR020846">
    <property type="entry name" value="MFS_dom"/>
</dbReference>
<dbReference type="Pfam" id="PF07690">
    <property type="entry name" value="MFS_1"/>
    <property type="match status" value="1"/>
</dbReference>